<name>A0A1G2U0P0_9BACT</name>
<dbReference type="AlphaFoldDB" id="A0A1G2U0P0"/>
<accession>A0A1G2U0P0</accession>
<proteinExistence type="predicted"/>
<protein>
    <submittedName>
        <fullName evidence="1">Uncharacterized protein</fullName>
    </submittedName>
</protein>
<organism evidence="1 2">
    <name type="scientific">Candidatus Zambryskibacteria bacterium RIFCSPLOWO2_01_FULL_45_21</name>
    <dbReference type="NCBI Taxonomy" id="1802761"/>
    <lineage>
        <taxon>Bacteria</taxon>
        <taxon>Candidatus Zambryskiibacteriota</taxon>
    </lineage>
</organism>
<dbReference type="Proteomes" id="UP000176800">
    <property type="component" value="Unassembled WGS sequence"/>
</dbReference>
<reference evidence="1 2" key="1">
    <citation type="journal article" date="2016" name="Nat. Commun.">
        <title>Thousands of microbial genomes shed light on interconnected biogeochemical processes in an aquifer system.</title>
        <authorList>
            <person name="Anantharaman K."/>
            <person name="Brown C.T."/>
            <person name="Hug L.A."/>
            <person name="Sharon I."/>
            <person name="Castelle C.J."/>
            <person name="Probst A.J."/>
            <person name="Thomas B.C."/>
            <person name="Singh A."/>
            <person name="Wilkins M.J."/>
            <person name="Karaoz U."/>
            <person name="Brodie E.L."/>
            <person name="Williams K.H."/>
            <person name="Hubbard S.S."/>
            <person name="Banfield J.F."/>
        </authorList>
    </citation>
    <scope>NUCLEOTIDE SEQUENCE [LARGE SCALE GENOMIC DNA]</scope>
</reference>
<evidence type="ECO:0000313" key="2">
    <source>
        <dbReference type="Proteomes" id="UP000176800"/>
    </source>
</evidence>
<sequence>MVDWQDPKKIQNEEVLPLHEKRLQTRAEECRRVRKNVAGFYFAFNFLTSAVSQLISDRI</sequence>
<comment type="caution">
    <text evidence="1">The sequence shown here is derived from an EMBL/GenBank/DDBJ whole genome shotgun (WGS) entry which is preliminary data.</text>
</comment>
<evidence type="ECO:0000313" key="1">
    <source>
        <dbReference type="EMBL" id="OHB02969.1"/>
    </source>
</evidence>
<gene>
    <name evidence="1" type="ORF">A3B14_00820</name>
</gene>
<dbReference type="EMBL" id="MHWE01000024">
    <property type="protein sequence ID" value="OHB02969.1"/>
    <property type="molecule type" value="Genomic_DNA"/>
</dbReference>